<evidence type="ECO:0000256" key="5">
    <source>
        <dbReference type="ARBA" id="ARBA00023136"/>
    </source>
</evidence>
<feature type="transmembrane region" description="Helical" evidence="6">
    <location>
        <begin position="53"/>
        <end position="71"/>
    </location>
</feature>
<dbReference type="STRING" id="288004.AL038_07645"/>
<dbReference type="InterPro" id="IPR010432">
    <property type="entry name" value="RDD"/>
</dbReference>
<feature type="domain" description="RDD" evidence="7">
    <location>
        <begin position="20"/>
        <end position="133"/>
    </location>
</feature>
<gene>
    <name evidence="8" type="ORF">BLE401_16670</name>
</gene>
<organism evidence="8 9">
    <name type="scientific">Beggiatoa leptomitoformis</name>
    <dbReference type="NCBI Taxonomy" id="288004"/>
    <lineage>
        <taxon>Bacteria</taxon>
        <taxon>Pseudomonadati</taxon>
        <taxon>Pseudomonadota</taxon>
        <taxon>Gammaproteobacteria</taxon>
        <taxon>Thiotrichales</taxon>
        <taxon>Thiotrichaceae</taxon>
        <taxon>Beggiatoa</taxon>
    </lineage>
</organism>
<dbReference type="EMBL" id="CP018889">
    <property type="protein sequence ID" value="AUI70170.1"/>
    <property type="molecule type" value="Genomic_DNA"/>
</dbReference>
<keyword evidence="2" id="KW-1003">Cell membrane</keyword>
<dbReference type="KEGG" id="blep:AL038_07645"/>
<dbReference type="OrthoDB" id="9793824at2"/>
<feature type="transmembrane region" description="Helical" evidence="6">
    <location>
        <begin position="99"/>
        <end position="122"/>
    </location>
</feature>
<evidence type="ECO:0000256" key="3">
    <source>
        <dbReference type="ARBA" id="ARBA00022692"/>
    </source>
</evidence>
<evidence type="ECO:0000256" key="6">
    <source>
        <dbReference type="SAM" id="Phobius"/>
    </source>
</evidence>
<evidence type="ECO:0000256" key="1">
    <source>
        <dbReference type="ARBA" id="ARBA00004651"/>
    </source>
</evidence>
<dbReference type="GO" id="GO:0005886">
    <property type="term" value="C:plasma membrane"/>
    <property type="evidence" value="ECO:0007669"/>
    <property type="project" value="UniProtKB-SubCell"/>
</dbReference>
<dbReference type="Pfam" id="PF06271">
    <property type="entry name" value="RDD"/>
    <property type="match status" value="1"/>
</dbReference>
<name>A0A2N9YI51_9GAMM</name>
<sequence>MSPCINPTEFFAGQPVSLARHVAVLVYESLLLFAVLFIAGLLVLPVTRGNPSIFYTLYLLLVSFGYFAWHWRKGCTLAMQAWRVKIRSVDGQRITWKQVVIRFTVAFLSIACCGLGFFWLLFDKQKRTWHDIASCTQLVHIPKSK</sequence>
<dbReference type="PANTHER" id="PTHR36115">
    <property type="entry name" value="PROLINE-RICH ANTIGEN HOMOLOG-RELATED"/>
    <property type="match status" value="1"/>
</dbReference>
<dbReference type="AlphaFoldDB" id="A0A2N9YI51"/>
<evidence type="ECO:0000313" key="9">
    <source>
        <dbReference type="Proteomes" id="UP000234271"/>
    </source>
</evidence>
<feature type="transmembrane region" description="Helical" evidence="6">
    <location>
        <begin position="24"/>
        <end position="46"/>
    </location>
</feature>
<dbReference type="Proteomes" id="UP000234271">
    <property type="component" value="Chromosome"/>
</dbReference>
<accession>A0A2N9YI51</accession>
<keyword evidence="3 6" id="KW-0812">Transmembrane</keyword>
<dbReference type="PANTHER" id="PTHR36115:SF10">
    <property type="entry name" value="RDD DOMAIN-CONTAINING PROTEIN"/>
    <property type="match status" value="1"/>
</dbReference>
<evidence type="ECO:0000313" key="8">
    <source>
        <dbReference type="EMBL" id="AUI70170.1"/>
    </source>
</evidence>
<reference evidence="9" key="1">
    <citation type="submission" date="2016-12" db="EMBL/GenBank/DDBJ databases">
        <title>Complete Genome Sequence of Beggiatoa leptomitiformis D-401.</title>
        <authorList>
            <person name="Fomenkov A."/>
            <person name="Vincze T."/>
            <person name="Grabovich M."/>
            <person name="Anton B.P."/>
            <person name="Dubinina G."/>
            <person name="Orlova M."/>
            <person name="Belousova E."/>
            <person name="Roberts R.J."/>
        </authorList>
    </citation>
    <scope>NUCLEOTIDE SEQUENCE [LARGE SCALE GENOMIC DNA]</scope>
    <source>
        <strain evidence="9">D-401</strain>
    </source>
</reference>
<keyword evidence="5 6" id="KW-0472">Membrane</keyword>
<evidence type="ECO:0000256" key="2">
    <source>
        <dbReference type="ARBA" id="ARBA00022475"/>
    </source>
</evidence>
<proteinExistence type="predicted"/>
<protein>
    <submittedName>
        <fullName evidence="8">RDD family protein</fullName>
    </submittedName>
</protein>
<dbReference type="RefSeq" id="WP_062151308.1">
    <property type="nucleotide sequence ID" value="NZ_CP012373.2"/>
</dbReference>
<keyword evidence="4 6" id="KW-1133">Transmembrane helix</keyword>
<evidence type="ECO:0000259" key="7">
    <source>
        <dbReference type="Pfam" id="PF06271"/>
    </source>
</evidence>
<keyword evidence="9" id="KW-1185">Reference proteome</keyword>
<dbReference type="InterPro" id="IPR051791">
    <property type="entry name" value="Pra-immunoreactive"/>
</dbReference>
<evidence type="ECO:0000256" key="4">
    <source>
        <dbReference type="ARBA" id="ARBA00022989"/>
    </source>
</evidence>
<comment type="subcellular location">
    <subcellularLocation>
        <location evidence="1">Cell membrane</location>
        <topology evidence="1">Multi-pass membrane protein</topology>
    </subcellularLocation>
</comment>